<dbReference type="Gene3D" id="3.90.210.10">
    <property type="entry name" value="Heat-Labile Enterotoxin, subunit A"/>
    <property type="match status" value="1"/>
</dbReference>
<gene>
    <name evidence="1" type="ORF">ACFPBZ_15025</name>
</gene>
<accession>A0ABV9YP84</accession>
<dbReference type="EMBL" id="JBHSIV010000014">
    <property type="protein sequence ID" value="MFC5063532.1"/>
    <property type="molecule type" value="Genomic_DNA"/>
</dbReference>
<sequence length="207" mass="23686">MVQWAMKGMSLRDEDQAREILWPRGLVCNWGRAARGIPVDKISERLTPESIRTHVDGFSTIDPLTKKKFFEESPYISLSSGTVERDSVNRANHIYTARRTAMQFGSRFGESDTAYIFTCWVLVAPRMAAEIYGVAEEVRNLTVYPSYSDFADQGEIAAKLHIPANQIERCEKWVRKAPREAYEPAWVVKNEGRFIPPERLSSVRDLL</sequence>
<keyword evidence="2" id="KW-1185">Reference proteome</keyword>
<evidence type="ECO:0000313" key="2">
    <source>
        <dbReference type="Proteomes" id="UP001595947"/>
    </source>
</evidence>
<protein>
    <submittedName>
        <fullName evidence="1">Uncharacterized protein</fullName>
    </submittedName>
</protein>
<comment type="caution">
    <text evidence="1">The sequence shown here is derived from an EMBL/GenBank/DDBJ whole genome shotgun (WGS) entry which is preliminary data.</text>
</comment>
<name>A0ABV9YP84_9PSEU</name>
<organism evidence="1 2">
    <name type="scientific">Actinomycetospora atypica</name>
    <dbReference type="NCBI Taxonomy" id="1290095"/>
    <lineage>
        <taxon>Bacteria</taxon>
        <taxon>Bacillati</taxon>
        <taxon>Actinomycetota</taxon>
        <taxon>Actinomycetes</taxon>
        <taxon>Pseudonocardiales</taxon>
        <taxon>Pseudonocardiaceae</taxon>
        <taxon>Actinomycetospora</taxon>
    </lineage>
</organism>
<reference evidence="2" key="1">
    <citation type="journal article" date="2019" name="Int. J. Syst. Evol. Microbiol.">
        <title>The Global Catalogue of Microorganisms (GCM) 10K type strain sequencing project: providing services to taxonomists for standard genome sequencing and annotation.</title>
        <authorList>
            <consortium name="The Broad Institute Genomics Platform"/>
            <consortium name="The Broad Institute Genome Sequencing Center for Infectious Disease"/>
            <person name="Wu L."/>
            <person name="Ma J."/>
        </authorList>
    </citation>
    <scope>NUCLEOTIDE SEQUENCE [LARGE SCALE GENOMIC DNA]</scope>
    <source>
        <strain evidence="2">CGMCC 4.7093</strain>
    </source>
</reference>
<dbReference type="Proteomes" id="UP001595947">
    <property type="component" value="Unassembled WGS sequence"/>
</dbReference>
<evidence type="ECO:0000313" key="1">
    <source>
        <dbReference type="EMBL" id="MFC5063532.1"/>
    </source>
</evidence>
<proteinExistence type="predicted"/>